<sequence length="80" mass="9027">MGTYSWKLSLLSKVIPAYVLPAWGGEMPFGDVPAISMSAPVTFSLFLLLWKRNPIGWKLPEPISWHAFLPRDPSSPWGWV</sequence>
<keyword evidence="1" id="KW-0812">Transmembrane</keyword>
<feature type="transmembrane region" description="Helical" evidence="1">
    <location>
        <begin position="32"/>
        <end position="50"/>
    </location>
</feature>
<gene>
    <name evidence="2" type="ORF">BJX63DRAFT_416134</name>
</gene>
<organism evidence="2 3">
    <name type="scientific">Aspergillus granulosus</name>
    <dbReference type="NCBI Taxonomy" id="176169"/>
    <lineage>
        <taxon>Eukaryota</taxon>
        <taxon>Fungi</taxon>
        <taxon>Dikarya</taxon>
        <taxon>Ascomycota</taxon>
        <taxon>Pezizomycotina</taxon>
        <taxon>Eurotiomycetes</taxon>
        <taxon>Eurotiomycetidae</taxon>
        <taxon>Eurotiales</taxon>
        <taxon>Aspergillaceae</taxon>
        <taxon>Aspergillus</taxon>
        <taxon>Aspergillus subgen. Nidulantes</taxon>
    </lineage>
</organism>
<keyword evidence="3" id="KW-1185">Reference proteome</keyword>
<evidence type="ECO:0000313" key="2">
    <source>
        <dbReference type="EMBL" id="KAL2801948.1"/>
    </source>
</evidence>
<protein>
    <submittedName>
        <fullName evidence="2">Uncharacterized protein</fullName>
    </submittedName>
</protein>
<feature type="non-terminal residue" evidence="2">
    <location>
        <position position="80"/>
    </location>
</feature>
<evidence type="ECO:0000256" key="1">
    <source>
        <dbReference type="SAM" id="Phobius"/>
    </source>
</evidence>
<reference evidence="2 3" key="1">
    <citation type="submission" date="2024-07" db="EMBL/GenBank/DDBJ databases">
        <title>Section-level genome sequencing and comparative genomics of Aspergillus sections Usti and Cavernicolus.</title>
        <authorList>
            <consortium name="Lawrence Berkeley National Laboratory"/>
            <person name="Nybo J.L."/>
            <person name="Vesth T.C."/>
            <person name="Theobald S."/>
            <person name="Frisvad J.C."/>
            <person name="Larsen T.O."/>
            <person name="Kjaerboelling I."/>
            <person name="Rothschild-Mancinelli K."/>
            <person name="Lyhne E.K."/>
            <person name="Kogle M.E."/>
            <person name="Barry K."/>
            <person name="Clum A."/>
            <person name="Na H."/>
            <person name="Ledsgaard L."/>
            <person name="Lin J."/>
            <person name="Lipzen A."/>
            <person name="Kuo A."/>
            <person name="Riley R."/>
            <person name="Mondo S."/>
            <person name="Labutti K."/>
            <person name="Haridas S."/>
            <person name="Pangalinan J."/>
            <person name="Salamov A.A."/>
            <person name="Simmons B.A."/>
            <person name="Magnuson J.K."/>
            <person name="Chen J."/>
            <person name="Drula E."/>
            <person name="Henrissat B."/>
            <person name="Wiebenga A."/>
            <person name="Lubbers R.J."/>
            <person name="Gomes A.C."/>
            <person name="Makela M.R."/>
            <person name="Stajich J."/>
            <person name="Grigoriev I.V."/>
            <person name="Mortensen U.H."/>
            <person name="De Vries R.P."/>
            <person name="Baker S.E."/>
            <person name="Andersen M.R."/>
        </authorList>
    </citation>
    <scope>NUCLEOTIDE SEQUENCE [LARGE SCALE GENOMIC DNA]</scope>
    <source>
        <strain evidence="2 3">CBS 588.65</strain>
    </source>
</reference>
<comment type="caution">
    <text evidence="2">The sequence shown here is derived from an EMBL/GenBank/DDBJ whole genome shotgun (WGS) entry which is preliminary data.</text>
</comment>
<name>A0ABR4GSA3_9EURO</name>
<proteinExistence type="predicted"/>
<dbReference type="Proteomes" id="UP001610334">
    <property type="component" value="Unassembled WGS sequence"/>
</dbReference>
<keyword evidence="1" id="KW-1133">Transmembrane helix</keyword>
<dbReference type="EMBL" id="JBFXLT010000222">
    <property type="protein sequence ID" value="KAL2801948.1"/>
    <property type="molecule type" value="Genomic_DNA"/>
</dbReference>
<evidence type="ECO:0000313" key="3">
    <source>
        <dbReference type="Proteomes" id="UP001610334"/>
    </source>
</evidence>
<accession>A0ABR4GSA3</accession>
<keyword evidence="1" id="KW-0472">Membrane</keyword>